<dbReference type="AlphaFoldDB" id="A0A9P8PBB6"/>
<dbReference type="Proteomes" id="UP000769157">
    <property type="component" value="Unassembled WGS sequence"/>
</dbReference>
<organism evidence="2 3">
    <name type="scientific">Ogataea philodendri</name>
    <dbReference type="NCBI Taxonomy" id="1378263"/>
    <lineage>
        <taxon>Eukaryota</taxon>
        <taxon>Fungi</taxon>
        <taxon>Dikarya</taxon>
        <taxon>Ascomycota</taxon>
        <taxon>Saccharomycotina</taxon>
        <taxon>Pichiomycetes</taxon>
        <taxon>Pichiales</taxon>
        <taxon>Pichiaceae</taxon>
        <taxon>Ogataea</taxon>
    </lineage>
</organism>
<evidence type="ECO:0000313" key="2">
    <source>
        <dbReference type="EMBL" id="KAH3668852.1"/>
    </source>
</evidence>
<proteinExistence type="predicted"/>
<evidence type="ECO:0000256" key="1">
    <source>
        <dbReference type="SAM" id="MobiDB-lite"/>
    </source>
</evidence>
<sequence>MNVMNAQLVHPIIGDIMSPVVGGGRADQTETSKQKSEDSSVHDSSDWSGELSVDHLDNWGEWQSIVSGKSPDLSGDGSQNGGAHQPLAEGDKRHERNGPVLSQSVVDDLGDWATELGGKNSIDIWAHACGNDDTDEESKSETSGHRTNDTNWNTV</sequence>
<protein>
    <submittedName>
        <fullName evidence="2">Uncharacterized protein</fullName>
    </submittedName>
</protein>
<evidence type="ECO:0000313" key="3">
    <source>
        <dbReference type="Proteomes" id="UP000769157"/>
    </source>
</evidence>
<reference evidence="2" key="1">
    <citation type="journal article" date="2021" name="Open Biol.">
        <title>Shared evolutionary footprints suggest mitochondrial oxidative damage underlies multiple complex I losses in fungi.</title>
        <authorList>
            <person name="Schikora-Tamarit M.A."/>
            <person name="Marcet-Houben M."/>
            <person name="Nosek J."/>
            <person name="Gabaldon T."/>
        </authorList>
    </citation>
    <scope>NUCLEOTIDE SEQUENCE</scope>
    <source>
        <strain evidence="2">CBS6075</strain>
    </source>
</reference>
<feature type="compositionally biased region" description="Basic and acidic residues" evidence="1">
    <location>
        <begin position="27"/>
        <end position="45"/>
    </location>
</feature>
<feature type="compositionally biased region" description="Basic and acidic residues" evidence="1">
    <location>
        <begin position="137"/>
        <end position="148"/>
    </location>
</feature>
<feature type="region of interest" description="Disordered" evidence="1">
    <location>
        <begin position="129"/>
        <end position="155"/>
    </location>
</feature>
<name>A0A9P8PBB6_9ASCO</name>
<feature type="region of interest" description="Disordered" evidence="1">
    <location>
        <begin position="64"/>
        <end position="104"/>
    </location>
</feature>
<keyword evidence="3" id="KW-1185">Reference proteome</keyword>
<feature type="region of interest" description="Disordered" evidence="1">
    <location>
        <begin position="16"/>
        <end position="49"/>
    </location>
</feature>
<gene>
    <name evidence="2" type="ORF">OGAPHI_002607</name>
</gene>
<dbReference type="OrthoDB" id="10350051at2759"/>
<dbReference type="RefSeq" id="XP_046063266.1">
    <property type="nucleotide sequence ID" value="XM_046203495.1"/>
</dbReference>
<reference evidence="2" key="2">
    <citation type="submission" date="2021-01" db="EMBL/GenBank/DDBJ databases">
        <authorList>
            <person name="Schikora-Tamarit M.A."/>
        </authorList>
    </citation>
    <scope>NUCLEOTIDE SEQUENCE</scope>
    <source>
        <strain evidence="2">CBS6075</strain>
    </source>
</reference>
<dbReference type="GeneID" id="70234574"/>
<accession>A0A9P8PBB6</accession>
<dbReference type="EMBL" id="JAEUBE010000158">
    <property type="protein sequence ID" value="KAH3668852.1"/>
    <property type="molecule type" value="Genomic_DNA"/>
</dbReference>
<comment type="caution">
    <text evidence="2">The sequence shown here is derived from an EMBL/GenBank/DDBJ whole genome shotgun (WGS) entry which is preliminary data.</text>
</comment>